<name>A0A1F7US17_9BACT</name>
<evidence type="ECO:0000256" key="2">
    <source>
        <dbReference type="ARBA" id="ARBA00022777"/>
    </source>
</evidence>
<gene>
    <name evidence="4" type="ORF">A2936_00370</name>
</gene>
<dbReference type="InterPro" id="IPR011611">
    <property type="entry name" value="PfkB_dom"/>
</dbReference>
<dbReference type="PANTHER" id="PTHR10584">
    <property type="entry name" value="SUGAR KINASE"/>
    <property type="match status" value="1"/>
</dbReference>
<protein>
    <recommendedName>
        <fullName evidence="3">Carbohydrate kinase PfkB domain-containing protein</fullName>
    </recommendedName>
</protein>
<evidence type="ECO:0000313" key="4">
    <source>
        <dbReference type="EMBL" id="OGL81039.1"/>
    </source>
</evidence>
<dbReference type="Pfam" id="PF00294">
    <property type="entry name" value="PfkB"/>
    <property type="match status" value="1"/>
</dbReference>
<dbReference type="Proteomes" id="UP000176846">
    <property type="component" value="Unassembled WGS sequence"/>
</dbReference>
<organism evidence="4 5">
    <name type="scientific">Candidatus Uhrbacteria bacterium RIFCSPLOWO2_01_FULL_47_25</name>
    <dbReference type="NCBI Taxonomy" id="1802402"/>
    <lineage>
        <taxon>Bacteria</taxon>
        <taxon>Candidatus Uhriibacteriota</taxon>
    </lineage>
</organism>
<dbReference type="EMBL" id="MGEK01000034">
    <property type="protein sequence ID" value="OGL81039.1"/>
    <property type="molecule type" value="Genomic_DNA"/>
</dbReference>
<evidence type="ECO:0000313" key="5">
    <source>
        <dbReference type="Proteomes" id="UP000176846"/>
    </source>
</evidence>
<evidence type="ECO:0000259" key="3">
    <source>
        <dbReference type="Pfam" id="PF00294"/>
    </source>
</evidence>
<dbReference type="GO" id="GO:0016301">
    <property type="term" value="F:kinase activity"/>
    <property type="evidence" value="ECO:0007669"/>
    <property type="project" value="UniProtKB-KW"/>
</dbReference>
<dbReference type="AlphaFoldDB" id="A0A1F7US17"/>
<dbReference type="InterPro" id="IPR029056">
    <property type="entry name" value="Ribokinase-like"/>
</dbReference>
<dbReference type="Gene3D" id="3.40.1190.20">
    <property type="match status" value="1"/>
</dbReference>
<keyword evidence="1" id="KW-0808">Transferase</keyword>
<comment type="caution">
    <text evidence="4">The sequence shown here is derived from an EMBL/GenBank/DDBJ whole genome shotgun (WGS) entry which is preliminary data.</text>
</comment>
<dbReference type="PROSITE" id="PS00584">
    <property type="entry name" value="PFKB_KINASES_2"/>
    <property type="match status" value="1"/>
</dbReference>
<sequence length="315" mass="35464">MKSQPYNCILVAGSVAYDEIMNFPSQFLDYFLPDKLHQINVSFVVDRLEKQLGGTATNISYNLKLVTKKPVILLGAVGKDGDAFIKFCRAHRIDVRNVICDKRLYTATGKVITDKRDNQIWGFYYGASIRGKDISLGQYRNKKCILVISATHEKAFLNFQRQAIQLHIPYLYDPGMSLSWIKPRDLKTGVSHCRWLVGNDYEIARIIQLLKTTVAALAEEGIAMITTLGDRGVQYRDAKHFFTVPSYSIKKTIDPTGAGDAWRAGFLAGIVDEKPLPECLRQANAIASFAVEHYGTLNHHPSQKELARRIKAIKL</sequence>
<evidence type="ECO:0000256" key="1">
    <source>
        <dbReference type="ARBA" id="ARBA00022679"/>
    </source>
</evidence>
<feature type="domain" description="Carbohydrate kinase PfkB" evidence="3">
    <location>
        <begin position="38"/>
        <end position="299"/>
    </location>
</feature>
<dbReference type="SUPFAM" id="SSF53613">
    <property type="entry name" value="Ribokinase-like"/>
    <property type="match status" value="1"/>
</dbReference>
<dbReference type="PANTHER" id="PTHR10584:SF166">
    <property type="entry name" value="RIBOKINASE"/>
    <property type="match status" value="1"/>
</dbReference>
<dbReference type="InterPro" id="IPR002173">
    <property type="entry name" value="Carboh/pur_kinase_PfkB_CS"/>
</dbReference>
<accession>A0A1F7US17</accession>
<reference evidence="4 5" key="1">
    <citation type="journal article" date="2016" name="Nat. Commun.">
        <title>Thousands of microbial genomes shed light on interconnected biogeochemical processes in an aquifer system.</title>
        <authorList>
            <person name="Anantharaman K."/>
            <person name="Brown C.T."/>
            <person name="Hug L.A."/>
            <person name="Sharon I."/>
            <person name="Castelle C.J."/>
            <person name="Probst A.J."/>
            <person name="Thomas B.C."/>
            <person name="Singh A."/>
            <person name="Wilkins M.J."/>
            <person name="Karaoz U."/>
            <person name="Brodie E.L."/>
            <person name="Williams K.H."/>
            <person name="Hubbard S.S."/>
            <person name="Banfield J.F."/>
        </authorList>
    </citation>
    <scope>NUCLEOTIDE SEQUENCE [LARGE SCALE GENOMIC DNA]</scope>
</reference>
<keyword evidence="2" id="KW-0418">Kinase</keyword>
<proteinExistence type="predicted"/>